<dbReference type="STRING" id="1122195.SAMN02745164_01890"/>
<feature type="transmembrane region" description="Helical" evidence="6">
    <location>
        <begin position="559"/>
        <end position="577"/>
    </location>
</feature>
<organism evidence="8 9">
    <name type="scientific">Marinitoga hydrogenitolerans (strain DSM 16785 / JCM 12826 / AT1271)</name>
    <dbReference type="NCBI Taxonomy" id="1122195"/>
    <lineage>
        <taxon>Bacteria</taxon>
        <taxon>Thermotogati</taxon>
        <taxon>Thermotogota</taxon>
        <taxon>Thermotogae</taxon>
        <taxon>Petrotogales</taxon>
        <taxon>Petrotogaceae</taxon>
        <taxon>Marinitoga</taxon>
    </lineage>
</organism>
<dbReference type="PROSITE" id="PS50156">
    <property type="entry name" value="SSD"/>
    <property type="match status" value="1"/>
</dbReference>
<dbReference type="Gene3D" id="1.20.1640.10">
    <property type="entry name" value="Multidrug efflux transporter AcrB transmembrane domain"/>
    <property type="match status" value="2"/>
</dbReference>
<evidence type="ECO:0000259" key="7">
    <source>
        <dbReference type="PROSITE" id="PS50156"/>
    </source>
</evidence>
<feature type="transmembrane region" description="Helical" evidence="6">
    <location>
        <begin position="325"/>
        <end position="350"/>
    </location>
</feature>
<keyword evidence="2" id="KW-1003">Cell membrane</keyword>
<evidence type="ECO:0000256" key="3">
    <source>
        <dbReference type="ARBA" id="ARBA00022692"/>
    </source>
</evidence>
<dbReference type="AlphaFoldDB" id="A0A1M4ZBE9"/>
<dbReference type="SUPFAM" id="SSF82866">
    <property type="entry name" value="Multidrug efflux transporter AcrB transmembrane domain"/>
    <property type="match status" value="2"/>
</dbReference>
<evidence type="ECO:0000313" key="9">
    <source>
        <dbReference type="Proteomes" id="UP000184334"/>
    </source>
</evidence>
<dbReference type="InterPro" id="IPR000731">
    <property type="entry name" value="SSD"/>
</dbReference>
<dbReference type="PANTHER" id="PTHR33406">
    <property type="entry name" value="MEMBRANE PROTEIN MJ1562-RELATED"/>
    <property type="match status" value="1"/>
</dbReference>
<feature type="transmembrane region" description="Helical" evidence="6">
    <location>
        <begin position="293"/>
        <end position="313"/>
    </location>
</feature>
<keyword evidence="9" id="KW-1185">Reference proteome</keyword>
<feature type="transmembrane region" description="Helical" evidence="6">
    <location>
        <begin position="246"/>
        <end position="272"/>
    </location>
</feature>
<evidence type="ECO:0000256" key="1">
    <source>
        <dbReference type="ARBA" id="ARBA00004651"/>
    </source>
</evidence>
<evidence type="ECO:0000256" key="6">
    <source>
        <dbReference type="SAM" id="Phobius"/>
    </source>
</evidence>
<gene>
    <name evidence="8" type="ORF">SAMN02745164_01890</name>
</gene>
<dbReference type="Pfam" id="PF03176">
    <property type="entry name" value="MMPL"/>
    <property type="match status" value="2"/>
</dbReference>
<evidence type="ECO:0000313" key="8">
    <source>
        <dbReference type="EMBL" id="SHF15288.1"/>
    </source>
</evidence>
<reference evidence="8" key="1">
    <citation type="submission" date="2016-11" db="EMBL/GenBank/DDBJ databases">
        <authorList>
            <person name="Varghese N."/>
            <person name="Submissions S."/>
        </authorList>
    </citation>
    <scope>NUCLEOTIDE SEQUENCE [LARGE SCALE GENOMIC DNA]</scope>
    <source>
        <strain evidence="8">DSM 16785</strain>
    </source>
</reference>
<feature type="transmembrane region" description="Helical" evidence="6">
    <location>
        <begin position="190"/>
        <end position="212"/>
    </location>
</feature>
<keyword evidence="4 6" id="KW-1133">Transmembrane helix</keyword>
<dbReference type="PANTHER" id="PTHR33406:SF13">
    <property type="entry name" value="MEMBRANE PROTEIN YDFJ"/>
    <property type="match status" value="1"/>
</dbReference>
<proteinExistence type="predicted"/>
<comment type="subcellular location">
    <subcellularLocation>
        <location evidence="1">Cell membrane</location>
        <topology evidence="1">Multi-pass membrane protein</topology>
    </subcellularLocation>
</comment>
<feature type="transmembrane region" description="Helical" evidence="6">
    <location>
        <begin position="683"/>
        <end position="703"/>
    </location>
</feature>
<evidence type="ECO:0000256" key="4">
    <source>
        <dbReference type="ARBA" id="ARBA00022989"/>
    </source>
</evidence>
<feature type="transmembrane region" description="Helical" evidence="6">
    <location>
        <begin position="614"/>
        <end position="637"/>
    </location>
</feature>
<protein>
    <recommendedName>
        <fullName evidence="7">SSD domain-containing protein</fullName>
    </recommendedName>
</protein>
<dbReference type="InterPro" id="IPR050545">
    <property type="entry name" value="Mycobact_MmpL"/>
</dbReference>
<dbReference type="OrthoDB" id="9809027at2"/>
<feature type="transmembrane region" description="Helical" evidence="6">
    <location>
        <begin position="658"/>
        <end position="677"/>
    </location>
</feature>
<comment type="caution">
    <text evidence="8">The sequence shown here is derived from an EMBL/GenBank/DDBJ whole genome shotgun (WGS) entry which is preliminary data.</text>
</comment>
<feature type="transmembrane region" description="Helical" evidence="6">
    <location>
        <begin position="584"/>
        <end position="608"/>
    </location>
</feature>
<feature type="transmembrane region" description="Helical" evidence="6">
    <location>
        <begin position="371"/>
        <end position="390"/>
    </location>
</feature>
<name>A0A1M4ZBE9_MARH1</name>
<keyword evidence="5 6" id="KW-0472">Membrane</keyword>
<evidence type="ECO:0000256" key="5">
    <source>
        <dbReference type="ARBA" id="ARBA00023136"/>
    </source>
</evidence>
<sequence length="708" mass="80996">MEKYVDFIFKNRKKLLILLALINLIALIGLINIKINVDMKTFLPSDSKYLKSYSIIEKKYDLSDQLIVMLELEKNPLSDLDTYKKIWSLQRNLENIDGVNFISSLFPQTLPGYNIKTSKDITENFLNKLNEITLFKDKFFKEKDGKYYTLLTIPLKSDDLDVVEQIENILKDVTYYGSGSLFFTKKLFDYLLRLFIFFPPLAFITMLIIFSLQLGSKKVALFSVIPAGLGALWTLGLMGWSGRDLSIASVLVPIFTIIMGSADGMHFLTHYIEYIEKGVDKKSAITETLKSTGIAMIMTTITTIIGFLSMIFINSNMMKEMGLWASFGIGFAGIATLYILPVIISGNVELKRKRTHMFDVSFTKKFWNKKGVFIYLVIILIFALSIPFITVKFDQISMFKDYTKVKKDFNKLNSIFQFNIPVMIDFQTSKEPLDKIYYNEMNNLKKELQNEIITFNYPQEILNTMGKEFFNFKVYPTPIQVLIIKNALKNNQSVPLFSLTSGKSYLGIITTVDNSKNTLIKVKNTIEKLKEKNIFKDIIITGMPYVFSEMNTTVLNSQMQSILISLILVFISIFIMIRNIKIAFFGIMPLLGALIVEFGTMALFKIPLNIQSALMANITIGVGIDYAIHMIGTYRYYKNKSKNAIEKTFNIVQKPIMANALGLAFGLSILNFSPFTFHTYLSIIMWVGMISASIFTLILLPYFMKYDK</sequence>
<dbReference type="InterPro" id="IPR004869">
    <property type="entry name" value="MMPL_dom"/>
</dbReference>
<evidence type="ECO:0000256" key="2">
    <source>
        <dbReference type="ARBA" id="ARBA00022475"/>
    </source>
</evidence>
<accession>A0A1M4ZBE9</accession>
<dbReference type="Proteomes" id="UP000184334">
    <property type="component" value="Unassembled WGS sequence"/>
</dbReference>
<keyword evidence="3 6" id="KW-0812">Transmembrane</keyword>
<dbReference type="EMBL" id="FQUI01000040">
    <property type="protein sequence ID" value="SHF15288.1"/>
    <property type="molecule type" value="Genomic_DNA"/>
</dbReference>
<dbReference type="GO" id="GO:0005886">
    <property type="term" value="C:plasma membrane"/>
    <property type="evidence" value="ECO:0007669"/>
    <property type="project" value="UniProtKB-SubCell"/>
</dbReference>
<feature type="transmembrane region" description="Helical" evidence="6">
    <location>
        <begin position="219"/>
        <end position="240"/>
    </location>
</feature>
<feature type="transmembrane region" description="Helical" evidence="6">
    <location>
        <begin position="15"/>
        <end position="35"/>
    </location>
</feature>
<dbReference type="RefSeq" id="WP_072865734.1">
    <property type="nucleotide sequence ID" value="NZ_FQUI01000040.1"/>
</dbReference>
<feature type="domain" description="SSD" evidence="7">
    <location>
        <begin position="219"/>
        <end position="346"/>
    </location>
</feature>